<reference evidence="10 11" key="1">
    <citation type="journal article" date="2015" name="Genome Announc.">
        <title>Expanding the biotechnology potential of lactobacilli through comparative genomics of 213 strains and associated genera.</title>
        <authorList>
            <person name="Sun Z."/>
            <person name="Harris H.M."/>
            <person name="McCann A."/>
            <person name="Guo C."/>
            <person name="Argimon S."/>
            <person name="Zhang W."/>
            <person name="Yang X."/>
            <person name="Jeffery I.B."/>
            <person name="Cooney J.C."/>
            <person name="Kagawa T.F."/>
            <person name="Liu W."/>
            <person name="Song Y."/>
            <person name="Salvetti E."/>
            <person name="Wrobel A."/>
            <person name="Rasinkangas P."/>
            <person name="Parkhill J."/>
            <person name="Rea M.C."/>
            <person name="O'Sullivan O."/>
            <person name="Ritari J."/>
            <person name="Douillard F.P."/>
            <person name="Paul Ross R."/>
            <person name="Yang R."/>
            <person name="Briner A.E."/>
            <person name="Felis G.E."/>
            <person name="de Vos W.M."/>
            <person name="Barrangou R."/>
            <person name="Klaenhammer T.R."/>
            <person name="Caufield P.W."/>
            <person name="Cui Y."/>
            <person name="Zhang H."/>
            <person name="O'Toole P.W."/>
        </authorList>
    </citation>
    <scope>NUCLEOTIDE SEQUENCE [LARGE SCALE GENOMIC DNA]</scope>
    <source>
        <strain evidence="10 11">DSM 19394</strain>
    </source>
</reference>
<comment type="subunit">
    <text evidence="7">Heterotetramer composed of ParC and ParE.</text>
</comment>
<comment type="similarity">
    <text evidence="7">Belongs to the type II topoisomerase GyrA/ParC subunit family. ParC type 2 subfamily.</text>
</comment>
<evidence type="ECO:0000256" key="2">
    <source>
        <dbReference type="ARBA" id="ARBA00022475"/>
    </source>
</evidence>
<dbReference type="PROSITE" id="PS52040">
    <property type="entry name" value="TOPO_IIA"/>
    <property type="match status" value="1"/>
</dbReference>
<evidence type="ECO:0000313" key="11">
    <source>
        <dbReference type="Proteomes" id="UP000051955"/>
    </source>
</evidence>
<comment type="caution">
    <text evidence="10">The sequence shown here is derived from an EMBL/GenBank/DDBJ whole genome shotgun (WGS) entry which is preliminary data.</text>
</comment>
<dbReference type="STRING" id="1423715.FD25_GL000579"/>
<dbReference type="InterPro" id="IPR013758">
    <property type="entry name" value="Topo_IIA_A/C_ab"/>
</dbReference>
<feature type="active site" description="O-(5'-phospho-DNA)-tyrosine intermediate" evidence="7 8">
    <location>
        <position position="121"/>
    </location>
</feature>
<dbReference type="SMART" id="SM00434">
    <property type="entry name" value="TOP4c"/>
    <property type="match status" value="1"/>
</dbReference>
<dbReference type="Gene3D" id="2.120.10.90">
    <property type="entry name" value="DNA gyrase/topoisomerase IV, subunit A, C-terminal"/>
    <property type="match status" value="1"/>
</dbReference>
<dbReference type="PANTHER" id="PTHR43493">
    <property type="entry name" value="DNA GYRASE/TOPOISOMERASE SUBUNIT A"/>
    <property type="match status" value="1"/>
</dbReference>
<dbReference type="NCBIfam" id="NF004044">
    <property type="entry name" value="PRK05561.1"/>
    <property type="match status" value="1"/>
</dbReference>
<dbReference type="CDD" id="cd00187">
    <property type="entry name" value="TOP4c"/>
    <property type="match status" value="1"/>
</dbReference>
<accession>A0A0R1LP64</accession>
<comment type="catalytic activity">
    <reaction evidence="1 7 8">
        <text>ATP-dependent breakage, passage and rejoining of double-stranded DNA.</text>
        <dbReference type="EC" id="5.6.2.2"/>
    </reaction>
</comment>
<dbReference type="HAMAP" id="MF_00937">
    <property type="entry name" value="ParC_type2"/>
    <property type="match status" value="1"/>
</dbReference>
<dbReference type="NCBIfam" id="TIGR01061">
    <property type="entry name" value="parC_Gpos"/>
    <property type="match status" value="1"/>
</dbReference>
<dbReference type="FunFam" id="1.10.268.10:FF:000001">
    <property type="entry name" value="DNA gyrase subunit A"/>
    <property type="match status" value="1"/>
</dbReference>
<dbReference type="Pfam" id="PF03989">
    <property type="entry name" value="DNA_gyraseA_C"/>
    <property type="match status" value="4"/>
</dbReference>
<dbReference type="PATRIC" id="fig|1423715.3.peg.605"/>
<dbReference type="InterPro" id="IPR035516">
    <property type="entry name" value="Gyrase/topoIV_suA_C"/>
</dbReference>
<organism evidence="10 11">
    <name type="scientific">Levilactobacillus acidifarinae DSM 19394 = JCM 15949</name>
    <dbReference type="NCBI Taxonomy" id="1423715"/>
    <lineage>
        <taxon>Bacteria</taxon>
        <taxon>Bacillati</taxon>
        <taxon>Bacillota</taxon>
        <taxon>Bacilli</taxon>
        <taxon>Lactobacillales</taxon>
        <taxon>Lactobacillaceae</taxon>
        <taxon>Levilactobacillus</taxon>
    </lineage>
</organism>
<dbReference type="SUPFAM" id="SSF56719">
    <property type="entry name" value="Type II DNA topoisomerase"/>
    <property type="match status" value="1"/>
</dbReference>
<dbReference type="OrthoDB" id="9806486at2"/>
<evidence type="ECO:0000256" key="8">
    <source>
        <dbReference type="PROSITE-ProRule" id="PRU01384"/>
    </source>
</evidence>
<name>A0A0R1LP64_9LACO</name>
<dbReference type="Pfam" id="PF00521">
    <property type="entry name" value="DNA_topoisoIV"/>
    <property type="match status" value="1"/>
</dbReference>
<dbReference type="GO" id="GO:0009330">
    <property type="term" value="C:DNA topoisomerase type II (double strand cut, ATP-hydrolyzing) complex"/>
    <property type="evidence" value="ECO:0007669"/>
    <property type="project" value="TreeGrafter"/>
</dbReference>
<feature type="site" description="Interaction with DNA" evidence="7">
    <location>
        <position position="90"/>
    </location>
</feature>
<dbReference type="GO" id="GO:0019897">
    <property type="term" value="C:extrinsic component of plasma membrane"/>
    <property type="evidence" value="ECO:0007669"/>
    <property type="project" value="UniProtKB-UniRule"/>
</dbReference>
<dbReference type="FunFam" id="3.30.1360.40:FF:000002">
    <property type="entry name" value="DNA gyrase subunit A"/>
    <property type="match status" value="1"/>
</dbReference>
<dbReference type="SUPFAM" id="SSF101904">
    <property type="entry name" value="GyrA/ParC C-terminal domain-like"/>
    <property type="match status" value="1"/>
</dbReference>
<keyword evidence="5 7" id="KW-0472">Membrane</keyword>
<sequence length="816" mass="91407">MSEGQKIQELTLEEVMGDRFGRYSKSIIQERALPDIRDGLKPVQRRILFAMNKDGNTYDKGFRKSAKSVGNVMGNFHPHGDSSIYEALTRMSQDWKVREPLVEMHGNNGSMDGDPAAAMRYTEARLSKLSGEMLRDIDKDTVDMVLNFDDTEYEPTVLPARFPNLLVNGSTGISAGYATEIPPHNLGETIDACVYLLSHPKATLADLMEFVQGPDFPTGGIIQGKDGIVKAYETGRGRIVVRSKTAIEPLRGNKSQITVTEIPYEVNKAQLVKKIDEIRLGKKVEGLAEVRDETDRDGLRIAIELKRDADAQGILNYLFKNTELQVTYNFNMVAINHQRPEHVGLKTILSAYLEHQQHVITRRTKYDLQKALDRQQIVSGLIKALSILDQVIKTIRASKNRKDARDNLVAAYDFTEKQADAIVALQLYRLTNTDVTQLEAEAAKLAAAIETDHKILADPKALNAVLRKELKAVAKAYRNPRRTSIEDQIEDLKIKTEVTVADEEVVVMVSHDGYLKRSSIRSYTASDAAENGLKDEDYPIFMEKLSTLAHLMMFTNKGNLIYRPVHEIADVKWKETGEHISQAIGLAPDEEIVATFAFKSLKEPGHFLIATSDGYIKQTAFETLTPGRTYKKRAAVYEKLKHPDARVVAVNYLDNPDDERGVLLVSKNGYALRYAIDEVSVNGARTTGVRAMDLRDDDEVVNLALVTDRDTIALITQRGAFKRLAMKELSVTSRARRGVLILHELKREPHRVVDFLVIPSNNPALEIITSRERTHDVLPTEHPLSGRYSNGSFVVDTDVEGTPVQLRLKPTELVLN</sequence>
<protein>
    <recommendedName>
        <fullName evidence="7">DNA topoisomerase 4 subunit A</fullName>
        <ecNumber evidence="7">5.6.2.2</ecNumber>
    </recommendedName>
    <alternativeName>
        <fullName evidence="7">Topoisomerase IV subunit A</fullName>
    </alternativeName>
</protein>
<dbReference type="PANTHER" id="PTHR43493:SF9">
    <property type="entry name" value="DNA TOPOISOMERASE 4 SUBUNIT A"/>
    <property type="match status" value="1"/>
</dbReference>
<evidence type="ECO:0000256" key="7">
    <source>
        <dbReference type="HAMAP-Rule" id="MF_00937"/>
    </source>
</evidence>
<evidence type="ECO:0000313" key="10">
    <source>
        <dbReference type="EMBL" id="KRK94609.1"/>
    </source>
</evidence>
<proteinExistence type="inferred from homology"/>
<dbReference type="GO" id="GO:0007059">
    <property type="term" value="P:chromosome segregation"/>
    <property type="evidence" value="ECO:0007669"/>
    <property type="project" value="UniProtKB-UniRule"/>
</dbReference>
<dbReference type="Gene3D" id="3.30.1360.40">
    <property type="match status" value="1"/>
</dbReference>
<keyword evidence="2 7" id="KW-1003">Cell membrane</keyword>
<dbReference type="InterPro" id="IPR050220">
    <property type="entry name" value="Type_II_DNA_Topoisomerases"/>
</dbReference>
<dbReference type="Gene3D" id="3.90.199.10">
    <property type="entry name" value="Topoisomerase II, domain 5"/>
    <property type="match status" value="1"/>
</dbReference>
<keyword evidence="4 7" id="KW-0238">DNA-binding</keyword>
<dbReference type="GO" id="GO:0005694">
    <property type="term" value="C:chromosome"/>
    <property type="evidence" value="ECO:0007669"/>
    <property type="project" value="InterPro"/>
</dbReference>
<dbReference type="InterPro" id="IPR006691">
    <property type="entry name" value="GyrA/parC_rep"/>
</dbReference>
<feature type="site" description="Interaction with DNA" evidence="7">
    <location>
        <position position="79"/>
    </location>
</feature>
<dbReference type="InterPro" id="IPR013760">
    <property type="entry name" value="Topo_IIA-like_dom_sf"/>
</dbReference>
<evidence type="ECO:0000256" key="5">
    <source>
        <dbReference type="ARBA" id="ARBA00023136"/>
    </source>
</evidence>
<keyword evidence="6 7" id="KW-0413">Isomerase</keyword>
<dbReference type="EC" id="5.6.2.2" evidence="7"/>
<feature type="domain" description="Topo IIA-type catalytic" evidence="9">
    <location>
        <begin position="33"/>
        <end position="497"/>
    </location>
</feature>
<evidence type="ECO:0000256" key="4">
    <source>
        <dbReference type="ARBA" id="ARBA00023125"/>
    </source>
</evidence>
<dbReference type="AlphaFoldDB" id="A0A0R1LP64"/>
<dbReference type="InterPro" id="IPR002205">
    <property type="entry name" value="Topo_IIA_dom_A"/>
</dbReference>
<keyword evidence="3 7" id="KW-0799">Topoisomerase</keyword>
<dbReference type="GO" id="GO:0034335">
    <property type="term" value="F:DNA negative supercoiling activity"/>
    <property type="evidence" value="ECO:0007669"/>
    <property type="project" value="UniProtKB-ARBA"/>
</dbReference>
<dbReference type="InterPro" id="IPR005741">
    <property type="entry name" value="TopoIV_A_Gpos"/>
</dbReference>
<dbReference type="EMBL" id="AZDV01000026">
    <property type="protein sequence ID" value="KRK94609.1"/>
    <property type="molecule type" value="Genomic_DNA"/>
</dbReference>
<dbReference type="Proteomes" id="UP000051955">
    <property type="component" value="Unassembled WGS sequence"/>
</dbReference>
<evidence type="ECO:0000256" key="3">
    <source>
        <dbReference type="ARBA" id="ARBA00023029"/>
    </source>
</evidence>
<dbReference type="FunFam" id="3.90.199.10:FF:000001">
    <property type="entry name" value="DNA gyrase subunit A"/>
    <property type="match status" value="1"/>
</dbReference>
<keyword evidence="11" id="KW-1185">Reference proteome</keyword>
<feature type="site" description="Interaction with DNA" evidence="7">
    <location>
        <position position="41"/>
    </location>
</feature>
<dbReference type="GO" id="GO:0006265">
    <property type="term" value="P:DNA topological change"/>
    <property type="evidence" value="ECO:0007669"/>
    <property type="project" value="UniProtKB-UniRule"/>
</dbReference>
<dbReference type="Gene3D" id="1.10.268.10">
    <property type="entry name" value="Topoisomerase, domain 3"/>
    <property type="match status" value="1"/>
</dbReference>
<dbReference type="GO" id="GO:0003677">
    <property type="term" value="F:DNA binding"/>
    <property type="evidence" value="ECO:0007669"/>
    <property type="project" value="UniProtKB-UniRule"/>
</dbReference>
<dbReference type="GO" id="GO:0005737">
    <property type="term" value="C:cytoplasm"/>
    <property type="evidence" value="ECO:0007669"/>
    <property type="project" value="TreeGrafter"/>
</dbReference>
<comment type="function">
    <text evidence="7">Topoisomerase IV is essential for chromosome segregation. It relaxes supercoiled DNA. Performs the decatenation events required during the replication of a circular DNA molecule.</text>
</comment>
<gene>
    <name evidence="7" type="primary">parC</name>
    <name evidence="10" type="ORF">FD25_GL000579</name>
</gene>
<dbReference type="InterPro" id="IPR013757">
    <property type="entry name" value="Topo_IIA_A_a_sf"/>
</dbReference>
<feature type="site" description="Interaction with DNA" evidence="7">
    <location>
        <position position="96"/>
    </location>
</feature>
<dbReference type="GO" id="GO:0005524">
    <property type="term" value="F:ATP binding"/>
    <property type="evidence" value="ECO:0007669"/>
    <property type="project" value="InterPro"/>
</dbReference>
<feature type="site" description="Interaction with DNA" evidence="7">
    <location>
        <position position="77"/>
    </location>
</feature>
<evidence type="ECO:0000256" key="6">
    <source>
        <dbReference type="ARBA" id="ARBA00023235"/>
    </source>
</evidence>
<evidence type="ECO:0000256" key="1">
    <source>
        <dbReference type="ARBA" id="ARBA00000185"/>
    </source>
</evidence>
<feature type="site" description="Transition state stabilizer" evidence="7">
    <location>
        <position position="120"/>
    </location>
</feature>
<comment type="subcellular location">
    <subcellularLocation>
        <location evidence="7">Cell membrane</location>
        <topology evidence="7">Peripheral membrane protein</topology>
    </subcellularLocation>
</comment>
<evidence type="ECO:0000259" key="9">
    <source>
        <dbReference type="PROSITE" id="PS52040"/>
    </source>
</evidence>